<reference evidence="2" key="1">
    <citation type="submission" date="2016-10" db="EMBL/GenBank/DDBJ databases">
        <authorList>
            <person name="Varghese N."/>
            <person name="Submissions S."/>
        </authorList>
    </citation>
    <scope>NUCLEOTIDE SEQUENCE [LARGE SCALE GENOMIC DNA]</scope>
    <source>
        <strain evidence="2">DSM 5463</strain>
    </source>
</reference>
<sequence>MVIVILVTFMTLVAIFSFKTKKVNTAVYDEYNNIQEDVGYIFDDYYNVNINFK</sequence>
<evidence type="ECO:0000313" key="1">
    <source>
        <dbReference type="EMBL" id="SEF39238.1"/>
    </source>
</evidence>
<gene>
    <name evidence="1" type="ORF">SAMN05660865_00103</name>
</gene>
<name>A0A1H5RND5_9CLOT</name>
<proteinExistence type="predicted"/>
<protein>
    <submittedName>
        <fullName evidence="1">Uncharacterized protein</fullName>
    </submittedName>
</protein>
<dbReference type="EMBL" id="FNUK01000001">
    <property type="protein sequence ID" value="SEF39238.1"/>
    <property type="molecule type" value="Genomic_DNA"/>
</dbReference>
<dbReference type="Proteomes" id="UP000242850">
    <property type="component" value="Unassembled WGS sequence"/>
</dbReference>
<dbReference type="AlphaFoldDB" id="A0A1H5RND5"/>
<organism evidence="1 2">
    <name type="scientific">Caloramator fervidus</name>
    <dbReference type="NCBI Taxonomy" id="29344"/>
    <lineage>
        <taxon>Bacteria</taxon>
        <taxon>Bacillati</taxon>
        <taxon>Bacillota</taxon>
        <taxon>Clostridia</taxon>
        <taxon>Eubacteriales</taxon>
        <taxon>Clostridiaceae</taxon>
        <taxon>Caloramator</taxon>
    </lineage>
</organism>
<evidence type="ECO:0000313" key="2">
    <source>
        <dbReference type="Proteomes" id="UP000242850"/>
    </source>
</evidence>
<keyword evidence="2" id="KW-1185">Reference proteome</keyword>
<accession>A0A1H5RND5</accession>